<dbReference type="InterPro" id="IPR036390">
    <property type="entry name" value="WH_DNA-bd_sf"/>
</dbReference>
<comment type="caution">
    <text evidence="5">The sequence shown here is derived from an EMBL/GenBank/DDBJ whole genome shotgun (WGS) entry which is preliminary data.</text>
</comment>
<evidence type="ECO:0000313" key="6">
    <source>
        <dbReference type="Proteomes" id="UP000576821"/>
    </source>
</evidence>
<dbReference type="InterPro" id="IPR000835">
    <property type="entry name" value="HTH_MarR-typ"/>
</dbReference>
<dbReference type="PRINTS" id="PR00778">
    <property type="entry name" value="HTHARSR"/>
</dbReference>
<evidence type="ECO:0000256" key="3">
    <source>
        <dbReference type="ARBA" id="ARBA00023163"/>
    </source>
</evidence>
<dbReference type="InterPro" id="IPR011991">
    <property type="entry name" value="ArsR-like_HTH"/>
</dbReference>
<dbReference type="PROSITE" id="PS50987">
    <property type="entry name" value="HTH_ARSR_2"/>
    <property type="match status" value="1"/>
</dbReference>
<proteinExistence type="predicted"/>
<dbReference type="SMART" id="SM00418">
    <property type="entry name" value="HTH_ARSR"/>
    <property type="match status" value="1"/>
</dbReference>
<name>A0A846M561_9SPHN</name>
<sequence length="103" mass="11343">MVHYLLTMELTSLPILAALGQPTRWRTFELLLEQGEGGMIQGEIAKALGLDKNLMSTHLKVLKLAGLVTSEKNGREVTYRVTPAGAREAAMIILERIDRAKAI</sequence>
<dbReference type="PANTHER" id="PTHR33154:SF33">
    <property type="entry name" value="TRANSCRIPTIONAL REPRESSOR SDPR"/>
    <property type="match status" value="1"/>
</dbReference>
<dbReference type="InterPro" id="IPR001845">
    <property type="entry name" value="HTH_ArsR_DNA-bd_dom"/>
</dbReference>
<dbReference type="EMBL" id="JAASQR010000002">
    <property type="protein sequence ID" value="NIJ16278.1"/>
    <property type="molecule type" value="Genomic_DNA"/>
</dbReference>
<organism evidence="5 6">
    <name type="scientific">Sphingobium vermicomposti</name>
    <dbReference type="NCBI Taxonomy" id="529005"/>
    <lineage>
        <taxon>Bacteria</taxon>
        <taxon>Pseudomonadati</taxon>
        <taxon>Pseudomonadota</taxon>
        <taxon>Alphaproteobacteria</taxon>
        <taxon>Sphingomonadales</taxon>
        <taxon>Sphingomonadaceae</taxon>
        <taxon>Sphingobium</taxon>
    </lineage>
</organism>
<dbReference type="GO" id="GO:0003700">
    <property type="term" value="F:DNA-binding transcription factor activity"/>
    <property type="evidence" value="ECO:0007669"/>
    <property type="project" value="InterPro"/>
</dbReference>
<dbReference type="InterPro" id="IPR036388">
    <property type="entry name" value="WH-like_DNA-bd_sf"/>
</dbReference>
<dbReference type="AlphaFoldDB" id="A0A846M561"/>
<dbReference type="CDD" id="cd00090">
    <property type="entry name" value="HTH_ARSR"/>
    <property type="match status" value="1"/>
</dbReference>
<keyword evidence="6" id="KW-1185">Reference proteome</keyword>
<keyword evidence="3" id="KW-0804">Transcription</keyword>
<keyword evidence="1" id="KW-0805">Transcription regulation</keyword>
<dbReference type="SUPFAM" id="SSF46785">
    <property type="entry name" value="Winged helix' DNA-binding domain"/>
    <property type="match status" value="1"/>
</dbReference>
<keyword evidence="2 5" id="KW-0238">DNA-binding</keyword>
<feature type="domain" description="HTH arsR-type" evidence="4">
    <location>
        <begin position="5"/>
        <end position="101"/>
    </location>
</feature>
<dbReference type="PANTHER" id="PTHR33154">
    <property type="entry name" value="TRANSCRIPTIONAL REGULATOR, ARSR FAMILY"/>
    <property type="match status" value="1"/>
</dbReference>
<evidence type="ECO:0000256" key="1">
    <source>
        <dbReference type="ARBA" id="ARBA00023015"/>
    </source>
</evidence>
<gene>
    <name evidence="5" type="ORF">FHS54_001244</name>
</gene>
<reference evidence="5 6" key="1">
    <citation type="submission" date="2020-03" db="EMBL/GenBank/DDBJ databases">
        <title>Genomic Encyclopedia of Type Strains, Phase IV (KMG-IV): sequencing the most valuable type-strain genomes for metagenomic binning, comparative biology and taxonomic classification.</title>
        <authorList>
            <person name="Goeker M."/>
        </authorList>
    </citation>
    <scope>NUCLEOTIDE SEQUENCE [LARGE SCALE GENOMIC DNA]</scope>
    <source>
        <strain evidence="5 6">DSM 21299</strain>
    </source>
</reference>
<dbReference type="Proteomes" id="UP000576821">
    <property type="component" value="Unassembled WGS sequence"/>
</dbReference>
<dbReference type="NCBIfam" id="NF033788">
    <property type="entry name" value="HTH_metalloreg"/>
    <property type="match status" value="1"/>
</dbReference>
<dbReference type="RefSeq" id="WP_167302940.1">
    <property type="nucleotide sequence ID" value="NZ_JAASQR010000002.1"/>
</dbReference>
<evidence type="ECO:0000313" key="5">
    <source>
        <dbReference type="EMBL" id="NIJ16278.1"/>
    </source>
</evidence>
<evidence type="ECO:0000259" key="4">
    <source>
        <dbReference type="PROSITE" id="PS50987"/>
    </source>
</evidence>
<evidence type="ECO:0000256" key="2">
    <source>
        <dbReference type="ARBA" id="ARBA00023125"/>
    </source>
</evidence>
<dbReference type="Gene3D" id="1.10.10.10">
    <property type="entry name" value="Winged helix-like DNA-binding domain superfamily/Winged helix DNA-binding domain"/>
    <property type="match status" value="1"/>
</dbReference>
<dbReference type="Pfam" id="PF12802">
    <property type="entry name" value="MarR_2"/>
    <property type="match status" value="1"/>
</dbReference>
<dbReference type="GO" id="GO:0003677">
    <property type="term" value="F:DNA binding"/>
    <property type="evidence" value="ECO:0007669"/>
    <property type="project" value="UniProtKB-KW"/>
</dbReference>
<protein>
    <submittedName>
        <fullName evidence="5">DNA-binding MarR family transcriptional regulator</fullName>
    </submittedName>
</protein>
<accession>A0A846M561</accession>
<dbReference type="InterPro" id="IPR051081">
    <property type="entry name" value="HTH_MetalResp_TranReg"/>
</dbReference>